<protein>
    <submittedName>
        <fullName evidence="2">Uncharacterized protein</fullName>
    </submittedName>
</protein>
<keyword evidence="1" id="KW-0812">Transmembrane</keyword>
<evidence type="ECO:0000256" key="1">
    <source>
        <dbReference type="SAM" id="Phobius"/>
    </source>
</evidence>
<proteinExistence type="predicted"/>
<name>A0A140L0C0_9FIRM</name>
<reference evidence="2 3" key="1">
    <citation type="submission" date="2015-12" db="EMBL/GenBank/DDBJ databases">
        <title>Draft genome sequence of the thermoanaerobe Thermotalea metallivorans, an isolate from the runoff channel of the Great Artesian Basin, Australia.</title>
        <authorList>
            <person name="Patel B.K."/>
        </authorList>
    </citation>
    <scope>NUCLEOTIDE SEQUENCE [LARGE SCALE GENOMIC DNA]</scope>
    <source>
        <strain evidence="2 3">B2-1</strain>
    </source>
</reference>
<gene>
    <name evidence="2" type="ORF">AN619_27000</name>
</gene>
<sequence>MARKIIGISIIVVAIVLLIILPLYEKYKTKPQTYMTKEEKKLLEQIDKQYTTEYEKKYMDNLKEYNFASETIERFVSLLSNKEYEKAYEMLDEQYKKDFHYFFEEFKNNYRFKTKYPKTSIINDFYVVGKNYIAFAEIFDFEAEYEEKNTGGGDYLEKTFTVFSNGNIADIGIVEINRINKSKKDHLFFPSISATVEKEYILETGTAYIIALNNKNSTDIHIQDIYAIKENKIKSRSGISKLPSKIPALKSRKYTVFFNHINKADTLVIQLEGKNEIKISLKK</sequence>
<evidence type="ECO:0000313" key="3">
    <source>
        <dbReference type="Proteomes" id="UP000070456"/>
    </source>
</evidence>
<keyword evidence="1" id="KW-0472">Membrane</keyword>
<evidence type="ECO:0000313" key="2">
    <source>
        <dbReference type="EMBL" id="KXG73995.1"/>
    </source>
</evidence>
<dbReference type="Proteomes" id="UP000070456">
    <property type="component" value="Unassembled WGS sequence"/>
</dbReference>
<dbReference type="STRING" id="520762.AN619_27000"/>
<feature type="transmembrane region" description="Helical" evidence="1">
    <location>
        <begin position="6"/>
        <end position="24"/>
    </location>
</feature>
<dbReference type="AlphaFoldDB" id="A0A140L0C0"/>
<comment type="caution">
    <text evidence="2">The sequence shown here is derived from an EMBL/GenBank/DDBJ whole genome shotgun (WGS) entry which is preliminary data.</text>
</comment>
<dbReference type="RefSeq" id="WP_068557795.1">
    <property type="nucleotide sequence ID" value="NZ_LOEE01000069.1"/>
</dbReference>
<dbReference type="EMBL" id="LOEE01000069">
    <property type="protein sequence ID" value="KXG73995.1"/>
    <property type="molecule type" value="Genomic_DNA"/>
</dbReference>
<keyword evidence="1" id="KW-1133">Transmembrane helix</keyword>
<keyword evidence="3" id="KW-1185">Reference proteome</keyword>
<organism evidence="2 3">
    <name type="scientific">Thermotalea metallivorans</name>
    <dbReference type="NCBI Taxonomy" id="520762"/>
    <lineage>
        <taxon>Bacteria</taxon>
        <taxon>Bacillati</taxon>
        <taxon>Bacillota</taxon>
        <taxon>Clostridia</taxon>
        <taxon>Peptostreptococcales</taxon>
        <taxon>Thermotaleaceae</taxon>
        <taxon>Thermotalea</taxon>
    </lineage>
</organism>
<dbReference type="OrthoDB" id="1188001at2"/>
<accession>A0A140L0C0</accession>